<name>A0A1J5SD05_9ZZZZ</name>
<dbReference type="GO" id="GO:0160147">
    <property type="term" value="F:tRNA pseudouridine(38-40) synthase activity"/>
    <property type="evidence" value="ECO:0007669"/>
    <property type="project" value="UniProtKB-EC"/>
</dbReference>
<dbReference type="InterPro" id="IPR020103">
    <property type="entry name" value="PsdUridine_synth_cat_dom_sf"/>
</dbReference>
<accession>A0A1J5SD05</accession>
<dbReference type="FunFam" id="3.30.70.580:FF:000001">
    <property type="entry name" value="tRNA pseudouridine synthase A"/>
    <property type="match status" value="1"/>
</dbReference>
<dbReference type="InterPro" id="IPR020097">
    <property type="entry name" value="PsdUridine_synth_TruA_a/b_dom"/>
</dbReference>
<reference evidence="5" key="1">
    <citation type="submission" date="2016-10" db="EMBL/GenBank/DDBJ databases">
        <title>Sequence of Gallionella enrichment culture.</title>
        <authorList>
            <person name="Poehlein A."/>
            <person name="Muehling M."/>
            <person name="Daniel R."/>
        </authorList>
    </citation>
    <scope>NUCLEOTIDE SEQUENCE</scope>
</reference>
<dbReference type="GO" id="GO:0031119">
    <property type="term" value="P:tRNA pseudouridine synthesis"/>
    <property type="evidence" value="ECO:0007669"/>
    <property type="project" value="TreeGrafter"/>
</dbReference>
<feature type="domain" description="Pseudouridine synthase I TruA alpha/beta" evidence="4">
    <location>
        <begin position="9"/>
        <end position="100"/>
    </location>
</feature>
<dbReference type="PANTHER" id="PTHR11142:SF0">
    <property type="entry name" value="TRNA PSEUDOURIDINE SYNTHASE-LIKE 1"/>
    <property type="match status" value="1"/>
</dbReference>
<evidence type="ECO:0000256" key="3">
    <source>
        <dbReference type="ARBA" id="ARBA00023235"/>
    </source>
</evidence>
<feature type="domain" description="Pseudouridine synthase I TruA alpha/beta" evidence="4">
    <location>
        <begin position="142"/>
        <end position="244"/>
    </location>
</feature>
<evidence type="ECO:0000256" key="1">
    <source>
        <dbReference type="ARBA" id="ARBA00009375"/>
    </source>
</evidence>
<dbReference type="InterPro" id="IPR020095">
    <property type="entry name" value="PsdUridine_synth_TruA_C"/>
</dbReference>
<dbReference type="AlphaFoldDB" id="A0A1J5SD05"/>
<evidence type="ECO:0000259" key="4">
    <source>
        <dbReference type="Pfam" id="PF01416"/>
    </source>
</evidence>
<sequence>MRIALGLSYRGAAYPGWQSQPSGKAVQDHLEAALRRFVGESVRTVCAGRTDAAVHALQQVVHFDSPVERAPFSWVRGVNSFLPPDIAVLWAQAVMEDFHAQKSAISRRYRYVLLASAVRPAVLESLVGWTHARLDLERMRAAARILIGRHDFSAFRASQCQARSPVKTLHEIEISCQGNTWSFDFHANAFLHHMVRNIMGCLIAVGSGAQDTEWLQNILMARLRSLAAPTFMPDGLYFLGPHYPVEFGLPEPARALPVLLA</sequence>
<evidence type="ECO:0000256" key="2">
    <source>
        <dbReference type="ARBA" id="ARBA00022694"/>
    </source>
</evidence>
<dbReference type="NCBIfam" id="TIGR00071">
    <property type="entry name" value="hisT_truA"/>
    <property type="match status" value="1"/>
</dbReference>
<dbReference type="Pfam" id="PF01416">
    <property type="entry name" value="PseudoU_synth_1"/>
    <property type="match status" value="2"/>
</dbReference>
<protein>
    <submittedName>
        <fullName evidence="5">tRNA pseudouridine synthase A</fullName>
        <ecNumber evidence="5">5.4.99.12</ecNumber>
    </submittedName>
</protein>
<dbReference type="Gene3D" id="3.30.70.660">
    <property type="entry name" value="Pseudouridine synthase I, catalytic domain, C-terminal subdomain"/>
    <property type="match status" value="1"/>
</dbReference>
<dbReference type="Gene3D" id="3.30.70.580">
    <property type="entry name" value="Pseudouridine synthase I, catalytic domain, N-terminal subdomain"/>
    <property type="match status" value="1"/>
</dbReference>
<dbReference type="SUPFAM" id="SSF55120">
    <property type="entry name" value="Pseudouridine synthase"/>
    <property type="match status" value="1"/>
</dbReference>
<dbReference type="EMBL" id="MLJW01000104">
    <property type="protein sequence ID" value="OIQ99603.1"/>
    <property type="molecule type" value="Genomic_DNA"/>
</dbReference>
<comment type="caution">
    <text evidence="5">The sequence shown here is derived from an EMBL/GenBank/DDBJ whole genome shotgun (WGS) entry which is preliminary data.</text>
</comment>
<evidence type="ECO:0000313" key="5">
    <source>
        <dbReference type="EMBL" id="OIQ99603.1"/>
    </source>
</evidence>
<keyword evidence="2" id="KW-0819">tRNA processing</keyword>
<keyword evidence="3 5" id="KW-0413">Isomerase</keyword>
<comment type="similarity">
    <text evidence="1">Belongs to the tRNA pseudouridine synthase TruA family.</text>
</comment>
<organism evidence="5">
    <name type="scientific">mine drainage metagenome</name>
    <dbReference type="NCBI Taxonomy" id="410659"/>
    <lineage>
        <taxon>unclassified sequences</taxon>
        <taxon>metagenomes</taxon>
        <taxon>ecological metagenomes</taxon>
    </lineage>
</organism>
<dbReference type="PANTHER" id="PTHR11142">
    <property type="entry name" value="PSEUDOURIDYLATE SYNTHASE"/>
    <property type="match status" value="1"/>
</dbReference>
<dbReference type="CDD" id="cd02570">
    <property type="entry name" value="PseudoU_synth_EcTruA"/>
    <property type="match status" value="1"/>
</dbReference>
<dbReference type="InterPro" id="IPR001406">
    <property type="entry name" value="PsdUridine_synth_TruA"/>
</dbReference>
<dbReference type="EC" id="5.4.99.12" evidence="5"/>
<proteinExistence type="inferred from homology"/>
<gene>
    <name evidence="5" type="primary">truA_5</name>
    <name evidence="5" type="ORF">GALL_183520</name>
</gene>
<dbReference type="PIRSF" id="PIRSF001430">
    <property type="entry name" value="tRNA_psdUrid_synth"/>
    <property type="match status" value="1"/>
</dbReference>
<dbReference type="InterPro" id="IPR020094">
    <property type="entry name" value="TruA/RsuA/RluB/E/F_N"/>
</dbReference>
<dbReference type="HAMAP" id="MF_00171">
    <property type="entry name" value="TruA"/>
    <property type="match status" value="1"/>
</dbReference>
<dbReference type="GO" id="GO:0003723">
    <property type="term" value="F:RNA binding"/>
    <property type="evidence" value="ECO:0007669"/>
    <property type="project" value="InterPro"/>
</dbReference>